<evidence type="ECO:0000313" key="9">
    <source>
        <dbReference type="Proteomes" id="UP000765845"/>
    </source>
</evidence>
<dbReference type="Gene3D" id="1.20.140.10">
    <property type="entry name" value="Butyryl-CoA Dehydrogenase, subunit A, domain 3"/>
    <property type="match status" value="1"/>
</dbReference>
<name>A0ABX1GC33_9GAMM</name>
<dbReference type="Proteomes" id="UP000765845">
    <property type="component" value="Unassembled WGS sequence"/>
</dbReference>
<keyword evidence="4" id="KW-0274">FAD</keyword>
<keyword evidence="3" id="KW-0285">Flavoprotein</keyword>
<gene>
    <name evidence="8" type="ORF">HCU74_00940</name>
</gene>
<evidence type="ECO:0000256" key="5">
    <source>
        <dbReference type="ARBA" id="ARBA00023002"/>
    </source>
</evidence>
<dbReference type="SUPFAM" id="SSF47203">
    <property type="entry name" value="Acyl-CoA dehydrogenase C-terminal domain-like"/>
    <property type="match status" value="1"/>
</dbReference>
<reference evidence="8 9" key="1">
    <citation type="submission" date="2020-04" db="EMBL/GenBank/DDBJ databases">
        <authorList>
            <person name="Yoon J."/>
        </authorList>
    </citation>
    <scope>NUCLEOTIDE SEQUENCE [LARGE SCALE GENOMIC DNA]</scope>
    <source>
        <strain evidence="8 9">KMU-166</strain>
    </source>
</reference>
<dbReference type="InterPro" id="IPR009075">
    <property type="entry name" value="AcylCo_DH/oxidase_C"/>
</dbReference>
<dbReference type="Pfam" id="PF00441">
    <property type="entry name" value="Acyl-CoA_dh_1"/>
    <property type="match status" value="1"/>
</dbReference>
<dbReference type="PANTHER" id="PTHR43884:SF20">
    <property type="entry name" value="ACYL-COA DEHYDROGENASE FADE28"/>
    <property type="match status" value="1"/>
</dbReference>
<dbReference type="SUPFAM" id="SSF56645">
    <property type="entry name" value="Acyl-CoA dehydrogenase NM domain-like"/>
    <property type="match status" value="1"/>
</dbReference>
<dbReference type="Gene3D" id="1.10.540.10">
    <property type="entry name" value="Acyl-CoA dehydrogenase/oxidase, N-terminal domain"/>
    <property type="match status" value="1"/>
</dbReference>
<organism evidence="8 9">
    <name type="scientific">Spongiibacter thalassae</name>
    <dbReference type="NCBI Taxonomy" id="2721624"/>
    <lineage>
        <taxon>Bacteria</taxon>
        <taxon>Pseudomonadati</taxon>
        <taxon>Pseudomonadota</taxon>
        <taxon>Gammaproteobacteria</taxon>
        <taxon>Cellvibrionales</taxon>
        <taxon>Spongiibacteraceae</taxon>
        <taxon>Spongiibacter</taxon>
    </lineage>
</organism>
<evidence type="ECO:0000256" key="4">
    <source>
        <dbReference type="ARBA" id="ARBA00022827"/>
    </source>
</evidence>
<protein>
    <submittedName>
        <fullName evidence="8">Acyl-CoA dehydrogenase</fullName>
    </submittedName>
</protein>
<evidence type="ECO:0000256" key="1">
    <source>
        <dbReference type="ARBA" id="ARBA00001974"/>
    </source>
</evidence>
<dbReference type="PANTHER" id="PTHR43884">
    <property type="entry name" value="ACYL-COA DEHYDROGENASE"/>
    <property type="match status" value="1"/>
</dbReference>
<comment type="cofactor">
    <cofactor evidence="1">
        <name>FAD</name>
        <dbReference type="ChEBI" id="CHEBI:57692"/>
    </cofactor>
</comment>
<comment type="similarity">
    <text evidence="2">Belongs to the acyl-CoA dehydrogenase family.</text>
</comment>
<feature type="domain" description="Acyl-CoA dehydrogenase/oxidase C-terminal" evidence="6">
    <location>
        <begin position="200"/>
        <end position="316"/>
    </location>
</feature>
<comment type="caution">
    <text evidence="8">The sequence shown here is derived from an EMBL/GenBank/DDBJ whole genome shotgun (WGS) entry which is preliminary data.</text>
</comment>
<proteinExistence type="inferred from homology"/>
<dbReference type="InterPro" id="IPR013786">
    <property type="entry name" value="AcylCoA_DH/ox_N"/>
</dbReference>
<dbReference type="RefSeq" id="WP_168448521.1">
    <property type="nucleotide sequence ID" value="NZ_JAAWWK010000001.1"/>
</dbReference>
<dbReference type="InterPro" id="IPR009100">
    <property type="entry name" value="AcylCoA_DH/oxidase_NM_dom_sf"/>
</dbReference>
<evidence type="ECO:0000259" key="6">
    <source>
        <dbReference type="Pfam" id="PF00441"/>
    </source>
</evidence>
<dbReference type="InterPro" id="IPR037069">
    <property type="entry name" value="AcylCoA_DH/ox_N_sf"/>
</dbReference>
<keyword evidence="9" id="KW-1185">Reference proteome</keyword>
<feature type="domain" description="Acyl-CoA dehydrogenase/oxidase N-terminal" evidence="7">
    <location>
        <begin position="6"/>
        <end position="84"/>
    </location>
</feature>
<sequence>MNLLLSDEQQMIADAIGDVLLQEYPLDRLHGGSATMAPNQWQQIAELGWLGLGLDDGVGGVGYGLAEEMLLCRASQRHLLSPSLLAAILGAHVAAVNAPEAVAGIVAGETTVALAVPRKPVSLLEDLLDVELLLIDPENAEYVLLWDTEAAVMLSASQLKQVAVAGVDNSIGLSVASGSVAPFVRATRGEADIYARALVLLAAMETGLAEGVRDMAVDYAKVREQFGQAIGAFQAIKHACADMACRVEAADCQLRMAVVSQSSGETDLLVQAAAARLLAGEAARENATRNIQVHGAMGYTAECNAHWFLKRARLLEQVSAPPRHLQRHVLGLPVGRFESVG</sequence>
<accession>A0ABX1GC33</accession>
<dbReference type="Pfam" id="PF02771">
    <property type="entry name" value="Acyl-CoA_dh_N"/>
    <property type="match status" value="1"/>
</dbReference>
<evidence type="ECO:0000256" key="2">
    <source>
        <dbReference type="ARBA" id="ARBA00009347"/>
    </source>
</evidence>
<evidence type="ECO:0000256" key="3">
    <source>
        <dbReference type="ARBA" id="ARBA00022630"/>
    </source>
</evidence>
<dbReference type="InterPro" id="IPR036250">
    <property type="entry name" value="AcylCo_DH-like_C"/>
</dbReference>
<evidence type="ECO:0000259" key="7">
    <source>
        <dbReference type="Pfam" id="PF02771"/>
    </source>
</evidence>
<keyword evidence="5" id="KW-0560">Oxidoreductase</keyword>
<evidence type="ECO:0000313" key="8">
    <source>
        <dbReference type="EMBL" id="NKI15972.1"/>
    </source>
</evidence>
<dbReference type="EMBL" id="JAAWWK010000001">
    <property type="protein sequence ID" value="NKI15972.1"/>
    <property type="molecule type" value="Genomic_DNA"/>
</dbReference>